<accession>A0A2M4D1G5</accession>
<feature type="signal peptide" evidence="2">
    <location>
        <begin position="1"/>
        <end position="20"/>
    </location>
</feature>
<evidence type="ECO:0000256" key="2">
    <source>
        <dbReference type="SAM" id="SignalP"/>
    </source>
</evidence>
<sequence>MCLLLFFNLLVSLRVRACAAANGVFDLAPQQIVVCTWWHAVEHRNKKKKGAGAGRSLEDSSSPSPVGR</sequence>
<organism evidence="3">
    <name type="scientific">Anopheles darlingi</name>
    <name type="common">Mosquito</name>
    <dbReference type="NCBI Taxonomy" id="43151"/>
    <lineage>
        <taxon>Eukaryota</taxon>
        <taxon>Metazoa</taxon>
        <taxon>Ecdysozoa</taxon>
        <taxon>Arthropoda</taxon>
        <taxon>Hexapoda</taxon>
        <taxon>Insecta</taxon>
        <taxon>Pterygota</taxon>
        <taxon>Neoptera</taxon>
        <taxon>Endopterygota</taxon>
        <taxon>Diptera</taxon>
        <taxon>Nematocera</taxon>
        <taxon>Culicoidea</taxon>
        <taxon>Culicidae</taxon>
        <taxon>Anophelinae</taxon>
        <taxon>Anopheles</taxon>
    </lineage>
</organism>
<proteinExistence type="predicted"/>
<feature type="compositionally biased region" description="Polar residues" evidence="1">
    <location>
        <begin position="59"/>
        <end position="68"/>
    </location>
</feature>
<feature type="region of interest" description="Disordered" evidence="1">
    <location>
        <begin position="45"/>
        <end position="68"/>
    </location>
</feature>
<feature type="chain" id="PRO_5014986295" evidence="2">
    <location>
        <begin position="21"/>
        <end position="68"/>
    </location>
</feature>
<evidence type="ECO:0000256" key="1">
    <source>
        <dbReference type="SAM" id="MobiDB-lite"/>
    </source>
</evidence>
<dbReference type="EMBL" id="GGFL01007207">
    <property type="protein sequence ID" value="MBW71385.1"/>
    <property type="molecule type" value="Transcribed_RNA"/>
</dbReference>
<reference evidence="3" key="1">
    <citation type="submission" date="2018-01" db="EMBL/GenBank/DDBJ databases">
        <title>An insight into the sialome of Amazonian anophelines.</title>
        <authorList>
            <person name="Ribeiro J.M."/>
            <person name="Scarpassa V."/>
            <person name="Calvo E."/>
        </authorList>
    </citation>
    <scope>NUCLEOTIDE SEQUENCE</scope>
</reference>
<dbReference type="AlphaFoldDB" id="A0A2M4D1G5"/>
<protein>
    <submittedName>
        <fullName evidence="3">Putative secreted protein</fullName>
    </submittedName>
</protein>
<evidence type="ECO:0000313" key="3">
    <source>
        <dbReference type="EMBL" id="MBW71385.1"/>
    </source>
</evidence>
<keyword evidence="2" id="KW-0732">Signal</keyword>
<name>A0A2M4D1G5_ANODA</name>